<protein>
    <submittedName>
        <fullName evidence="1">Uncharacterized protein</fullName>
    </submittedName>
</protein>
<gene>
    <name evidence="1" type="ORF">L1987_55958</name>
</gene>
<dbReference type="Proteomes" id="UP001056120">
    <property type="component" value="Linkage Group LG18"/>
</dbReference>
<proteinExistence type="predicted"/>
<reference evidence="2" key="1">
    <citation type="journal article" date="2022" name="Mol. Ecol. Resour.">
        <title>The genomes of chicory, endive, great burdock and yacon provide insights into Asteraceae palaeo-polyploidization history and plant inulin production.</title>
        <authorList>
            <person name="Fan W."/>
            <person name="Wang S."/>
            <person name="Wang H."/>
            <person name="Wang A."/>
            <person name="Jiang F."/>
            <person name="Liu H."/>
            <person name="Zhao H."/>
            <person name="Xu D."/>
            <person name="Zhang Y."/>
        </authorList>
    </citation>
    <scope>NUCLEOTIDE SEQUENCE [LARGE SCALE GENOMIC DNA]</scope>
    <source>
        <strain evidence="2">cv. Yunnan</strain>
    </source>
</reference>
<reference evidence="1 2" key="2">
    <citation type="journal article" date="2022" name="Mol. Ecol. Resour.">
        <title>The genomes of chicory, endive, great burdock and yacon provide insights into Asteraceae paleo-polyploidization history and plant inulin production.</title>
        <authorList>
            <person name="Fan W."/>
            <person name="Wang S."/>
            <person name="Wang H."/>
            <person name="Wang A."/>
            <person name="Jiang F."/>
            <person name="Liu H."/>
            <person name="Zhao H."/>
            <person name="Xu D."/>
            <person name="Zhang Y."/>
        </authorList>
    </citation>
    <scope>NUCLEOTIDE SEQUENCE [LARGE SCALE GENOMIC DNA]</scope>
    <source>
        <strain evidence="2">cv. Yunnan</strain>
        <tissue evidence="1">Leaves</tissue>
    </source>
</reference>
<accession>A0ACB9EB26</accession>
<evidence type="ECO:0000313" key="1">
    <source>
        <dbReference type="EMBL" id="KAI3756144.1"/>
    </source>
</evidence>
<name>A0ACB9EB26_9ASTR</name>
<comment type="caution">
    <text evidence="1">The sequence shown here is derived from an EMBL/GenBank/DDBJ whole genome shotgun (WGS) entry which is preliminary data.</text>
</comment>
<sequence>MSPRLNSLLISDESAVINPDAASKPLCPLCRGDVSGWIVINDARVILNEKVRWVERVIAVREDMLLASMIIRFSCGC</sequence>
<keyword evidence="2" id="KW-1185">Reference proteome</keyword>
<evidence type="ECO:0000313" key="2">
    <source>
        <dbReference type="Proteomes" id="UP001056120"/>
    </source>
</evidence>
<organism evidence="1 2">
    <name type="scientific">Smallanthus sonchifolius</name>
    <dbReference type="NCBI Taxonomy" id="185202"/>
    <lineage>
        <taxon>Eukaryota</taxon>
        <taxon>Viridiplantae</taxon>
        <taxon>Streptophyta</taxon>
        <taxon>Embryophyta</taxon>
        <taxon>Tracheophyta</taxon>
        <taxon>Spermatophyta</taxon>
        <taxon>Magnoliopsida</taxon>
        <taxon>eudicotyledons</taxon>
        <taxon>Gunneridae</taxon>
        <taxon>Pentapetalae</taxon>
        <taxon>asterids</taxon>
        <taxon>campanulids</taxon>
        <taxon>Asterales</taxon>
        <taxon>Asteraceae</taxon>
        <taxon>Asteroideae</taxon>
        <taxon>Heliantheae alliance</taxon>
        <taxon>Millerieae</taxon>
        <taxon>Smallanthus</taxon>
    </lineage>
</organism>
<dbReference type="EMBL" id="CM042035">
    <property type="protein sequence ID" value="KAI3756144.1"/>
    <property type="molecule type" value="Genomic_DNA"/>
</dbReference>